<sequence>MTMIFPNLAIMYNHVCIKQGMLRNGCDLGYEKLGSS</sequence>
<accession>A0A2T0UBN4</accession>
<name>A0A2T0UBN4_9SPHI</name>
<gene>
    <name evidence="1" type="ORF">B0I27_101292</name>
</gene>
<dbReference type="AlphaFoldDB" id="A0A2T0UBN4"/>
<organism evidence="1 2">
    <name type="scientific">Arcticibacter pallidicorallinus</name>
    <dbReference type="NCBI Taxonomy" id="1259464"/>
    <lineage>
        <taxon>Bacteria</taxon>
        <taxon>Pseudomonadati</taxon>
        <taxon>Bacteroidota</taxon>
        <taxon>Sphingobacteriia</taxon>
        <taxon>Sphingobacteriales</taxon>
        <taxon>Sphingobacteriaceae</taxon>
        <taxon>Arcticibacter</taxon>
    </lineage>
</organism>
<dbReference type="Proteomes" id="UP000238034">
    <property type="component" value="Unassembled WGS sequence"/>
</dbReference>
<dbReference type="EMBL" id="PVTH01000001">
    <property type="protein sequence ID" value="PRY55323.1"/>
    <property type="molecule type" value="Genomic_DNA"/>
</dbReference>
<evidence type="ECO:0000313" key="1">
    <source>
        <dbReference type="EMBL" id="PRY55323.1"/>
    </source>
</evidence>
<comment type="caution">
    <text evidence="1">The sequence shown here is derived from an EMBL/GenBank/DDBJ whole genome shotgun (WGS) entry which is preliminary data.</text>
</comment>
<evidence type="ECO:0000313" key="2">
    <source>
        <dbReference type="Proteomes" id="UP000238034"/>
    </source>
</evidence>
<reference evidence="1 2" key="1">
    <citation type="submission" date="2018-03" db="EMBL/GenBank/DDBJ databases">
        <title>Genomic Encyclopedia of Type Strains, Phase III (KMG-III): the genomes of soil and plant-associated and newly described type strains.</title>
        <authorList>
            <person name="Whitman W."/>
        </authorList>
    </citation>
    <scope>NUCLEOTIDE SEQUENCE [LARGE SCALE GENOMIC DNA]</scope>
    <source>
        <strain evidence="1 2">CGMCC 1.9313</strain>
    </source>
</reference>
<proteinExistence type="predicted"/>
<protein>
    <submittedName>
        <fullName evidence="1">Uncharacterized protein</fullName>
    </submittedName>
</protein>
<keyword evidence="2" id="KW-1185">Reference proteome</keyword>